<evidence type="ECO:0000313" key="4">
    <source>
        <dbReference type="Proteomes" id="UP000093000"/>
    </source>
</evidence>
<comment type="caution">
    <text evidence="3">The sequence shown here is derived from an EMBL/GenBank/DDBJ whole genome shotgun (WGS) entry which is preliminary data.</text>
</comment>
<evidence type="ECO:0000313" key="3">
    <source>
        <dbReference type="EMBL" id="OBZ85403.1"/>
    </source>
</evidence>
<protein>
    <submittedName>
        <fullName evidence="3">Uncharacterized protein</fullName>
    </submittedName>
</protein>
<keyword evidence="2" id="KW-0812">Transmembrane</keyword>
<feature type="transmembrane region" description="Helical" evidence="2">
    <location>
        <begin position="6"/>
        <end position="24"/>
    </location>
</feature>
<feature type="region of interest" description="Disordered" evidence="1">
    <location>
        <begin position="45"/>
        <end position="78"/>
    </location>
</feature>
<dbReference type="InParanoid" id="A0A1C7N8I8"/>
<keyword evidence="2" id="KW-0472">Membrane</keyword>
<organism evidence="3 4">
    <name type="scientific">Choanephora cucurbitarum</name>
    <dbReference type="NCBI Taxonomy" id="101091"/>
    <lineage>
        <taxon>Eukaryota</taxon>
        <taxon>Fungi</taxon>
        <taxon>Fungi incertae sedis</taxon>
        <taxon>Mucoromycota</taxon>
        <taxon>Mucoromycotina</taxon>
        <taxon>Mucoromycetes</taxon>
        <taxon>Mucorales</taxon>
        <taxon>Mucorineae</taxon>
        <taxon>Choanephoraceae</taxon>
        <taxon>Choanephoroideae</taxon>
        <taxon>Choanephora</taxon>
    </lineage>
</organism>
<keyword evidence="2" id="KW-1133">Transmembrane helix</keyword>
<evidence type="ECO:0000256" key="2">
    <source>
        <dbReference type="SAM" id="Phobius"/>
    </source>
</evidence>
<feature type="compositionally biased region" description="Low complexity" evidence="1">
    <location>
        <begin position="50"/>
        <end position="59"/>
    </location>
</feature>
<accession>A0A1C7N8I8</accession>
<proteinExistence type="predicted"/>
<evidence type="ECO:0000256" key="1">
    <source>
        <dbReference type="SAM" id="MobiDB-lite"/>
    </source>
</evidence>
<sequence length="78" mass="8858">MVTEFNVLWLLCLGLLFTAFFLIFKRKRAENTYLATVHTTMDTPLPPLNSSSHGPAHFSAPPPPPPSYQDFRKDVRIV</sequence>
<dbReference type="AlphaFoldDB" id="A0A1C7N8I8"/>
<gene>
    <name evidence="3" type="ORF">A0J61_06541</name>
</gene>
<name>A0A1C7N8I8_9FUNG</name>
<dbReference type="Proteomes" id="UP000093000">
    <property type="component" value="Unassembled WGS sequence"/>
</dbReference>
<keyword evidence="4" id="KW-1185">Reference proteome</keyword>
<reference evidence="3 4" key="1">
    <citation type="submission" date="2016-03" db="EMBL/GenBank/DDBJ databases">
        <title>Choanephora cucurbitarum.</title>
        <authorList>
            <person name="Min B."/>
            <person name="Park H."/>
            <person name="Park J.-H."/>
            <person name="Shin H.-D."/>
            <person name="Choi I.-G."/>
        </authorList>
    </citation>
    <scope>NUCLEOTIDE SEQUENCE [LARGE SCALE GENOMIC DNA]</scope>
    <source>
        <strain evidence="3 4">KUS-F28377</strain>
    </source>
</reference>
<dbReference type="EMBL" id="LUGH01000400">
    <property type="protein sequence ID" value="OBZ85403.1"/>
    <property type="molecule type" value="Genomic_DNA"/>
</dbReference>